<dbReference type="PANTHER" id="PTHR44329">
    <property type="entry name" value="SERINE/THREONINE-PROTEIN KINASE TNNI3K-RELATED"/>
    <property type="match status" value="1"/>
</dbReference>
<dbReference type="SUPFAM" id="SSF56112">
    <property type="entry name" value="Protein kinase-like (PK-like)"/>
    <property type="match status" value="1"/>
</dbReference>
<comment type="caution">
    <text evidence="4">The sequence shown here is derived from an EMBL/GenBank/DDBJ whole genome shotgun (WGS) entry which is preliminary data.</text>
</comment>
<accession>A0A9P6HLG8</accession>
<dbReference type="SMART" id="SM00220">
    <property type="entry name" value="S_TKc"/>
    <property type="match status" value="1"/>
</dbReference>
<dbReference type="PRINTS" id="PR00109">
    <property type="entry name" value="TYRKINASE"/>
</dbReference>
<dbReference type="Proteomes" id="UP000736335">
    <property type="component" value="Unassembled WGS sequence"/>
</dbReference>
<evidence type="ECO:0000313" key="5">
    <source>
        <dbReference type="Proteomes" id="UP000736335"/>
    </source>
</evidence>
<reference evidence="4" key="2">
    <citation type="submission" date="2020-11" db="EMBL/GenBank/DDBJ databases">
        <authorList>
            <consortium name="DOE Joint Genome Institute"/>
            <person name="Kuo A."/>
            <person name="Miyauchi S."/>
            <person name="Kiss E."/>
            <person name="Drula E."/>
            <person name="Kohler A."/>
            <person name="Sanchez-Garcia M."/>
            <person name="Andreopoulos B."/>
            <person name="Barry K.W."/>
            <person name="Bonito G."/>
            <person name="Buee M."/>
            <person name="Carver A."/>
            <person name="Chen C."/>
            <person name="Cichocki N."/>
            <person name="Clum A."/>
            <person name="Culley D."/>
            <person name="Crous P.W."/>
            <person name="Fauchery L."/>
            <person name="Girlanda M."/>
            <person name="Hayes R."/>
            <person name="Keri Z."/>
            <person name="Labutti K."/>
            <person name="Lipzen A."/>
            <person name="Lombard V."/>
            <person name="Magnuson J."/>
            <person name="Maillard F."/>
            <person name="Morin E."/>
            <person name="Murat C."/>
            <person name="Nolan M."/>
            <person name="Ohm R."/>
            <person name="Pangilinan J."/>
            <person name="Pereira M."/>
            <person name="Perotto S."/>
            <person name="Peter M."/>
            <person name="Riley R."/>
            <person name="Sitrit Y."/>
            <person name="Stielow B."/>
            <person name="Szollosi G."/>
            <person name="Zifcakova L."/>
            <person name="Stursova M."/>
            <person name="Spatafora J.W."/>
            <person name="Tedersoo L."/>
            <person name="Vaario L.-M."/>
            <person name="Yamada A."/>
            <person name="Yan M."/>
            <person name="Wang P."/>
            <person name="Xu J."/>
            <person name="Bruns T."/>
            <person name="Baldrian P."/>
            <person name="Vilgalys R."/>
            <person name="Henrissat B."/>
            <person name="Grigoriev I.V."/>
            <person name="Hibbett D."/>
            <person name="Nagy L.G."/>
            <person name="Martin F.M."/>
        </authorList>
    </citation>
    <scope>NUCLEOTIDE SEQUENCE</scope>
    <source>
        <strain evidence="4">UH-Tt-Lm1</strain>
    </source>
</reference>
<dbReference type="AlphaFoldDB" id="A0A9P6HLG8"/>
<keyword evidence="1" id="KW-0547">Nucleotide-binding</keyword>
<evidence type="ECO:0000256" key="1">
    <source>
        <dbReference type="ARBA" id="ARBA00022741"/>
    </source>
</evidence>
<keyword evidence="4" id="KW-0808">Transferase</keyword>
<dbReference type="GO" id="GO:0004674">
    <property type="term" value="F:protein serine/threonine kinase activity"/>
    <property type="evidence" value="ECO:0007669"/>
    <property type="project" value="TreeGrafter"/>
</dbReference>
<proteinExistence type="predicted"/>
<dbReference type="GO" id="GO:0005524">
    <property type="term" value="F:ATP binding"/>
    <property type="evidence" value="ECO:0007669"/>
    <property type="project" value="UniProtKB-KW"/>
</dbReference>
<dbReference type="PIRSF" id="PIRSF000654">
    <property type="entry name" value="Integrin-linked_kinase"/>
    <property type="match status" value="1"/>
</dbReference>
<dbReference type="InterPro" id="IPR000719">
    <property type="entry name" value="Prot_kinase_dom"/>
</dbReference>
<dbReference type="Gene3D" id="1.10.510.10">
    <property type="entry name" value="Transferase(Phosphotransferase) domain 1"/>
    <property type="match status" value="1"/>
</dbReference>
<dbReference type="Pfam" id="PF07714">
    <property type="entry name" value="PK_Tyr_Ser-Thr"/>
    <property type="match status" value="1"/>
</dbReference>
<feature type="non-terminal residue" evidence="4">
    <location>
        <position position="223"/>
    </location>
</feature>
<dbReference type="PANTHER" id="PTHR44329:SF298">
    <property type="entry name" value="MIXED LINEAGE KINASE DOMAIN-LIKE PROTEIN"/>
    <property type="match status" value="1"/>
</dbReference>
<keyword evidence="4" id="KW-0418">Kinase</keyword>
<dbReference type="OrthoDB" id="4062651at2759"/>
<name>A0A9P6HLG8_9AGAM</name>
<sequence>FCKEVIVWKYLSHPNIVPFIGAVMVTEQGHEKYQIVSELMKNGRIGGFIERNQDVNKVELLKDVAAGLSYLHSQDIIHGDLKGPNILVNKLRRACLADFGLSRVIAGFTSSGTGEQDGTTAYMSPELLWPEKYGPEAAKPTTKSDIFALGIVIYETMCGRRPHHEFAEWVIAEKLRQGDLPSRPEVGFTDSLWKTVKRCWRRRPKMRPDADAVLKVLNEVLTG</sequence>
<evidence type="ECO:0000259" key="3">
    <source>
        <dbReference type="PROSITE" id="PS50011"/>
    </source>
</evidence>
<dbReference type="InterPro" id="IPR001245">
    <property type="entry name" value="Ser-Thr/Tyr_kinase_cat_dom"/>
</dbReference>
<reference evidence="4" key="1">
    <citation type="journal article" date="2020" name="Nat. Commun.">
        <title>Large-scale genome sequencing of mycorrhizal fungi provides insights into the early evolution of symbiotic traits.</title>
        <authorList>
            <person name="Miyauchi S."/>
            <person name="Kiss E."/>
            <person name="Kuo A."/>
            <person name="Drula E."/>
            <person name="Kohler A."/>
            <person name="Sanchez-Garcia M."/>
            <person name="Morin E."/>
            <person name="Andreopoulos B."/>
            <person name="Barry K.W."/>
            <person name="Bonito G."/>
            <person name="Buee M."/>
            <person name="Carver A."/>
            <person name="Chen C."/>
            <person name="Cichocki N."/>
            <person name="Clum A."/>
            <person name="Culley D."/>
            <person name="Crous P.W."/>
            <person name="Fauchery L."/>
            <person name="Girlanda M."/>
            <person name="Hayes R.D."/>
            <person name="Keri Z."/>
            <person name="LaButti K."/>
            <person name="Lipzen A."/>
            <person name="Lombard V."/>
            <person name="Magnuson J."/>
            <person name="Maillard F."/>
            <person name="Murat C."/>
            <person name="Nolan M."/>
            <person name="Ohm R.A."/>
            <person name="Pangilinan J."/>
            <person name="Pereira M.F."/>
            <person name="Perotto S."/>
            <person name="Peter M."/>
            <person name="Pfister S."/>
            <person name="Riley R."/>
            <person name="Sitrit Y."/>
            <person name="Stielow J.B."/>
            <person name="Szollosi G."/>
            <person name="Zifcakova L."/>
            <person name="Stursova M."/>
            <person name="Spatafora J.W."/>
            <person name="Tedersoo L."/>
            <person name="Vaario L.M."/>
            <person name="Yamada A."/>
            <person name="Yan M."/>
            <person name="Wang P."/>
            <person name="Xu J."/>
            <person name="Bruns T."/>
            <person name="Baldrian P."/>
            <person name="Vilgalys R."/>
            <person name="Dunand C."/>
            <person name="Henrissat B."/>
            <person name="Grigoriev I.V."/>
            <person name="Hibbett D."/>
            <person name="Nagy L.G."/>
            <person name="Martin F.M."/>
        </authorList>
    </citation>
    <scope>NUCLEOTIDE SEQUENCE</scope>
    <source>
        <strain evidence="4">UH-Tt-Lm1</strain>
    </source>
</reference>
<evidence type="ECO:0000256" key="2">
    <source>
        <dbReference type="ARBA" id="ARBA00022840"/>
    </source>
</evidence>
<dbReference type="EMBL" id="WIUZ02000003">
    <property type="protein sequence ID" value="KAF9789573.1"/>
    <property type="molecule type" value="Genomic_DNA"/>
</dbReference>
<keyword evidence="2" id="KW-0067">ATP-binding</keyword>
<organism evidence="4 5">
    <name type="scientific">Thelephora terrestris</name>
    <dbReference type="NCBI Taxonomy" id="56493"/>
    <lineage>
        <taxon>Eukaryota</taxon>
        <taxon>Fungi</taxon>
        <taxon>Dikarya</taxon>
        <taxon>Basidiomycota</taxon>
        <taxon>Agaricomycotina</taxon>
        <taxon>Agaricomycetes</taxon>
        <taxon>Thelephorales</taxon>
        <taxon>Thelephoraceae</taxon>
        <taxon>Thelephora</taxon>
    </lineage>
</organism>
<feature type="domain" description="Protein kinase" evidence="3">
    <location>
        <begin position="1"/>
        <end position="221"/>
    </location>
</feature>
<protein>
    <submittedName>
        <fullName evidence="4">Kinase-like protein</fullName>
    </submittedName>
</protein>
<evidence type="ECO:0000313" key="4">
    <source>
        <dbReference type="EMBL" id="KAF9789573.1"/>
    </source>
</evidence>
<dbReference type="InterPro" id="IPR011009">
    <property type="entry name" value="Kinase-like_dom_sf"/>
</dbReference>
<dbReference type="InterPro" id="IPR008271">
    <property type="entry name" value="Ser/Thr_kinase_AS"/>
</dbReference>
<dbReference type="PROSITE" id="PS00108">
    <property type="entry name" value="PROTEIN_KINASE_ST"/>
    <property type="match status" value="1"/>
</dbReference>
<gene>
    <name evidence="4" type="ORF">BJ322DRAFT_1000582</name>
</gene>
<dbReference type="PROSITE" id="PS50011">
    <property type="entry name" value="PROTEIN_KINASE_DOM"/>
    <property type="match status" value="1"/>
</dbReference>
<keyword evidence="5" id="KW-1185">Reference proteome</keyword>
<dbReference type="InterPro" id="IPR051681">
    <property type="entry name" value="Ser/Thr_Kinases-Pseudokinases"/>
</dbReference>